<evidence type="ECO:0000256" key="1">
    <source>
        <dbReference type="SAM" id="Phobius"/>
    </source>
</evidence>
<dbReference type="SUPFAM" id="SSF52980">
    <property type="entry name" value="Restriction endonuclease-like"/>
    <property type="match status" value="1"/>
</dbReference>
<keyword evidence="1" id="KW-0812">Transmembrane</keyword>
<dbReference type="Proteomes" id="UP000595897">
    <property type="component" value="Chromosome"/>
</dbReference>
<feature type="domain" description="Restriction endonuclease type IV Mrr" evidence="3">
    <location>
        <begin position="61"/>
        <end position="169"/>
    </location>
</feature>
<dbReference type="EMBL" id="AP024169">
    <property type="protein sequence ID" value="BCN32127.1"/>
    <property type="molecule type" value="Genomic_DNA"/>
</dbReference>
<protein>
    <submittedName>
        <fullName evidence="4">Membrane protein</fullName>
    </submittedName>
</protein>
<dbReference type="InterPro" id="IPR013498">
    <property type="entry name" value="Topo_IA_Znf"/>
</dbReference>
<evidence type="ECO:0000259" key="2">
    <source>
        <dbReference type="Pfam" id="PF01396"/>
    </source>
</evidence>
<dbReference type="InterPro" id="IPR052906">
    <property type="entry name" value="Type_IV_Methyl-Rstrct_Enzyme"/>
</dbReference>
<dbReference type="GO" id="GO:0003677">
    <property type="term" value="F:DNA binding"/>
    <property type="evidence" value="ECO:0007669"/>
    <property type="project" value="InterPro"/>
</dbReference>
<dbReference type="SUPFAM" id="SSF57783">
    <property type="entry name" value="Zinc beta-ribbon"/>
    <property type="match status" value="1"/>
</dbReference>
<evidence type="ECO:0000313" key="4">
    <source>
        <dbReference type="EMBL" id="BCN32127.1"/>
    </source>
</evidence>
<sequence length="224" mass="25915">MLSVILTSLFYYYEYSNNRSFNFEINIEIIPGLFAVSVLFFYYLHYRKKRKLLASDICVVDKLSGTDFELFLYYHFKKMGYRVRLTPITHDFGADLVLKYKRKVTIVQAKRWNESVGIKAVQEIVGALNYYNADHAIVATNSVFTRSAKILAQANDVQLIDRRLLIQLIEEGNIGDTVDETERIAELDSIECPFCGSSLQLRHGNYGTFYGCSNYPKCKYTRNL</sequence>
<reference evidence="4 5" key="1">
    <citation type="submission" date="2020-11" db="EMBL/GenBank/DDBJ databases">
        <title>Draft genome sequencing of a Lachnospiraceae strain isolated from anoxic soil subjected to BSD treatment.</title>
        <authorList>
            <person name="Uek A."/>
            <person name="Tonouchi A."/>
        </authorList>
    </citation>
    <scope>NUCLEOTIDE SEQUENCE [LARGE SCALE GENOMIC DNA]</scope>
    <source>
        <strain evidence="4 5">TB5</strain>
    </source>
</reference>
<dbReference type="InterPro" id="IPR011856">
    <property type="entry name" value="tRNA_endonuc-like_dom_sf"/>
</dbReference>
<keyword evidence="1" id="KW-0472">Membrane</keyword>
<evidence type="ECO:0000313" key="5">
    <source>
        <dbReference type="Proteomes" id="UP000595897"/>
    </source>
</evidence>
<dbReference type="Gene3D" id="3.40.1350.10">
    <property type="match status" value="1"/>
</dbReference>
<gene>
    <name evidence="4" type="ORF">bsdtb5_34220</name>
</gene>
<dbReference type="GO" id="GO:0005694">
    <property type="term" value="C:chromosome"/>
    <property type="evidence" value="ECO:0007669"/>
    <property type="project" value="InterPro"/>
</dbReference>
<feature type="domain" description="DNA topoisomerase type IA zn finger" evidence="2">
    <location>
        <begin position="190"/>
        <end position="224"/>
    </location>
</feature>
<dbReference type="InterPro" id="IPR007560">
    <property type="entry name" value="Restrct_endonuc_IV_Mrr"/>
</dbReference>
<dbReference type="GO" id="GO:0003916">
    <property type="term" value="F:DNA topoisomerase activity"/>
    <property type="evidence" value="ECO:0007669"/>
    <property type="project" value="InterPro"/>
</dbReference>
<organism evidence="4 5">
    <name type="scientific">Anaeromicropila herbilytica</name>
    <dbReference type="NCBI Taxonomy" id="2785025"/>
    <lineage>
        <taxon>Bacteria</taxon>
        <taxon>Bacillati</taxon>
        <taxon>Bacillota</taxon>
        <taxon>Clostridia</taxon>
        <taxon>Lachnospirales</taxon>
        <taxon>Lachnospiraceae</taxon>
        <taxon>Anaeromicropila</taxon>
    </lineage>
</organism>
<dbReference type="Gene3D" id="3.30.65.10">
    <property type="entry name" value="Bacterial Topoisomerase I, domain 1"/>
    <property type="match status" value="1"/>
</dbReference>
<dbReference type="GO" id="GO:0006265">
    <property type="term" value="P:DNA topological change"/>
    <property type="evidence" value="ECO:0007669"/>
    <property type="project" value="InterPro"/>
</dbReference>
<accession>A0A7R7ENM6</accession>
<evidence type="ECO:0000259" key="3">
    <source>
        <dbReference type="Pfam" id="PF04471"/>
    </source>
</evidence>
<dbReference type="PANTHER" id="PTHR30015:SF6">
    <property type="entry name" value="SLL1429 PROTEIN"/>
    <property type="match status" value="1"/>
</dbReference>
<dbReference type="GO" id="GO:0015666">
    <property type="term" value="F:restriction endodeoxyribonuclease activity"/>
    <property type="evidence" value="ECO:0007669"/>
    <property type="project" value="TreeGrafter"/>
</dbReference>
<dbReference type="KEGG" id="ahb:bsdtb5_34220"/>
<proteinExistence type="predicted"/>
<keyword evidence="1" id="KW-1133">Transmembrane helix</keyword>
<name>A0A7R7ENM6_9FIRM</name>
<dbReference type="AlphaFoldDB" id="A0A7R7ENM6"/>
<dbReference type="PANTHER" id="PTHR30015">
    <property type="entry name" value="MRR RESTRICTION SYSTEM PROTEIN"/>
    <property type="match status" value="1"/>
</dbReference>
<keyword evidence="5" id="KW-1185">Reference proteome</keyword>
<dbReference type="GO" id="GO:0009307">
    <property type="term" value="P:DNA restriction-modification system"/>
    <property type="evidence" value="ECO:0007669"/>
    <property type="project" value="InterPro"/>
</dbReference>
<dbReference type="InterPro" id="IPR011335">
    <property type="entry name" value="Restrct_endonuc-II-like"/>
</dbReference>
<feature type="transmembrane region" description="Helical" evidence="1">
    <location>
        <begin position="25"/>
        <end position="44"/>
    </location>
</feature>
<dbReference type="Pfam" id="PF04471">
    <property type="entry name" value="Mrr_cat"/>
    <property type="match status" value="1"/>
</dbReference>
<dbReference type="Pfam" id="PF01396">
    <property type="entry name" value="Zn_ribbon_Top1"/>
    <property type="match status" value="1"/>
</dbReference>